<evidence type="ECO:0000256" key="4">
    <source>
        <dbReference type="ARBA" id="ARBA00023136"/>
    </source>
</evidence>
<evidence type="ECO:0000313" key="8">
    <source>
        <dbReference type="EnsemblMetazoa" id="KAF7489780.1"/>
    </source>
</evidence>
<evidence type="ECO:0000256" key="2">
    <source>
        <dbReference type="ARBA" id="ARBA00022692"/>
    </source>
</evidence>
<feature type="transmembrane region" description="Helical" evidence="5">
    <location>
        <begin position="440"/>
        <end position="465"/>
    </location>
</feature>
<dbReference type="PANTHER" id="PTHR22950:SF349">
    <property type="entry name" value="AMINO ACID TRANSPORTER TRANSMEMBRANE DOMAIN-CONTAINING PROTEIN"/>
    <property type="match status" value="1"/>
</dbReference>
<comment type="subcellular location">
    <subcellularLocation>
        <location evidence="1">Membrane</location>
        <topology evidence="1">Multi-pass membrane protein</topology>
    </subcellularLocation>
</comment>
<reference evidence="8" key="3">
    <citation type="submission" date="2022-06" db="UniProtKB">
        <authorList>
            <consortium name="EnsemblMetazoa"/>
        </authorList>
    </citation>
    <scope>IDENTIFICATION</scope>
</reference>
<feature type="transmembrane region" description="Helical" evidence="5">
    <location>
        <begin position="594"/>
        <end position="617"/>
    </location>
</feature>
<feature type="transmembrane region" description="Helical" evidence="5">
    <location>
        <begin position="304"/>
        <end position="325"/>
    </location>
</feature>
<proteinExistence type="predicted"/>
<evidence type="ECO:0000313" key="7">
    <source>
        <dbReference type="EMBL" id="KAF7489780.1"/>
    </source>
</evidence>
<organism evidence="7">
    <name type="scientific">Sarcoptes scabiei</name>
    <name type="common">Itch mite</name>
    <name type="synonym">Acarus scabiei</name>
    <dbReference type="NCBI Taxonomy" id="52283"/>
    <lineage>
        <taxon>Eukaryota</taxon>
        <taxon>Metazoa</taxon>
        <taxon>Ecdysozoa</taxon>
        <taxon>Arthropoda</taxon>
        <taxon>Chelicerata</taxon>
        <taxon>Arachnida</taxon>
        <taxon>Acari</taxon>
        <taxon>Acariformes</taxon>
        <taxon>Sarcoptiformes</taxon>
        <taxon>Astigmata</taxon>
        <taxon>Psoroptidia</taxon>
        <taxon>Sarcoptoidea</taxon>
        <taxon>Sarcoptidae</taxon>
        <taxon>Sarcoptinae</taxon>
        <taxon>Sarcoptes</taxon>
    </lineage>
</organism>
<dbReference type="Pfam" id="PF01490">
    <property type="entry name" value="Aa_trans"/>
    <property type="match status" value="1"/>
</dbReference>
<feature type="domain" description="Amino acid transporter transmembrane" evidence="6">
    <location>
        <begin position="209"/>
        <end position="617"/>
    </location>
</feature>
<evidence type="ECO:0000256" key="3">
    <source>
        <dbReference type="ARBA" id="ARBA00022989"/>
    </source>
</evidence>
<reference evidence="7" key="2">
    <citation type="submission" date="2020-01" db="EMBL/GenBank/DDBJ databases">
        <authorList>
            <person name="Korhonen P.K.K."/>
            <person name="Guangxu M.G."/>
            <person name="Wang T.W."/>
            <person name="Stroehlein A.J.S."/>
            <person name="Young N.D."/>
            <person name="Ang C.-S.A."/>
            <person name="Fernando D.W.F."/>
            <person name="Lu H.L."/>
            <person name="Taylor S.T."/>
            <person name="Ehtesham M.E.M."/>
            <person name="Najaraj S.H.N."/>
            <person name="Harsha G.H.G."/>
            <person name="Madugundu A.M."/>
            <person name="Renuse S.R."/>
            <person name="Holt D.H."/>
            <person name="Pandey A.P."/>
            <person name="Papenfuss A.P."/>
            <person name="Gasser R.B.G."/>
            <person name="Fischer K.F."/>
        </authorList>
    </citation>
    <scope>NUCLEOTIDE SEQUENCE</scope>
    <source>
        <strain evidence="7">SSS_KF_BRIS2020</strain>
    </source>
</reference>
<gene>
    <name evidence="7" type="ORF">SSS_2266</name>
</gene>
<sequence>MVKNSRENLFKSKNSRYQHLYPSLTIDASQSSPMISSFLSKTLSSSSDSNRIFIDPHHHDRDVDFNESITTTRSVPIPPISSSIASSSSSSSLLLSNAIEEATIQSSAQHHHHRTETIRPLTKNYFNLNDSAIGLSEKQPLLNENNNNNNNNNNSSDYLNDYDEEMMKEISIQFFRAIKTNTNRQNQTNHVNLIQRTMKKSGEENHEKKTTNLQTMMHILKGNIGTGILAMPNAFMNAGLYLGLAILPILCILCTHSMHILVRANRIIASRLGHGMLEYEEVAANAILLGPNCLRKYSRSVAQLVKIFLLITQFGFCCVYSLFVAENVSQFVHQLAPKEFHFSSIVFLGLLLPLFILLSFVKSLRHLSLASSVANLLQTLGLLIVLYNLVQNLPDPSLVHPIGSLSKFPLFLGTAIYAFEGIGLVLPLQKEMREPKSLGGYVGVLNTSMTIVACLNIAIGFFGYLKFGEAVSGSITLNLPAEPLYQSCKMMFATAIFLSYAIQYYVPFNIVWPWFRHRFQLKEGLDRTNRIEYVFRAILVIFTVALAAAIPKLDLFISLVGAISSSGLALILPPLIDLCVLWNEEKGFLNWMWIFFKNFAIFLLGIAGFTTGTYASIENIIAHLND</sequence>
<dbReference type="InterPro" id="IPR013057">
    <property type="entry name" value="AA_transpt_TM"/>
</dbReference>
<dbReference type="GO" id="GO:0015179">
    <property type="term" value="F:L-amino acid transmembrane transporter activity"/>
    <property type="evidence" value="ECO:0007669"/>
    <property type="project" value="TreeGrafter"/>
</dbReference>
<feature type="transmembrane region" description="Helical" evidence="5">
    <location>
        <begin position="410"/>
        <end position="428"/>
    </location>
</feature>
<reference evidence="9" key="1">
    <citation type="journal article" date="2020" name="PLoS Negl. Trop. Dis.">
        <title>High-quality nuclear genome for Sarcoptes scabiei-A critical resource for a neglected parasite.</title>
        <authorList>
            <person name="Korhonen P.K."/>
            <person name="Gasser R.B."/>
            <person name="Ma G."/>
            <person name="Wang T."/>
            <person name="Stroehlein A.J."/>
            <person name="Young N.D."/>
            <person name="Ang C.S."/>
            <person name="Fernando D.D."/>
            <person name="Lu H.C."/>
            <person name="Taylor S."/>
            <person name="Reynolds S.L."/>
            <person name="Mofiz E."/>
            <person name="Najaraj S.H."/>
            <person name="Gowda H."/>
            <person name="Madugundu A."/>
            <person name="Renuse S."/>
            <person name="Holt D."/>
            <person name="Pandey A."/>
            <person name="Papenfuss A.T."/>
            <person name="Fischer K."/>
        </authorList>
    </citation>
    <scope>NUCLEOTIDE SEQUENCE [LARGE SCALE GENOMIC DNA]</scope>
</reference>
<feature type="transmembrane region" description="Helical" evidence="5">
    <location>
        <begin position="340"/>
        <end position="361"/>
    </location>
</feature>
<feature type="transmembrane region" description="Helical" evidence="5">
    <location>
        <begin position="556"/>
        <end position="582"/>
    </location>
</feature>
<dbReference type="Proteomes" id="UP000070412">
    <property type="component" value="Unassembled WGS sequence"/>
</dbReference>
<keyword evidence="2 5" id="KW-0812">Transmembrane</keyword>
<accession>A0A834VBS1</accession>
<dbReference type="OrthoDB" id="1684102at2759"/>
<feature type="transmembrane region" description="Helical" evidence="5">
    <location>
        <begin position="533"/>
        <end position="550"/>
    </location>
</feature>
<name>A0A834VBS1_SARSC</name>
<dbReference type="AlphaFoldDB" id="A0A834VBS1"/>
<keyword evidence="4 5" id="KW-0472">Membrane</keyword>
<evidence type="ECO:0000259" key="6">
    <source>
        <dbReference type="Pfam" id="PF01490"/>
    </source>
</evidence>
<evidence type="ECO:0000256" key="5">
    <source>
        <dbReference type="SAM" id="Phobius"/>
    </source>
</evidence>
<dbReference type="GO" id="GO:0005774">
    <property type="term" value="C:vacuolar membrane"/>
    <property type="evidence" value="ECO:0007669"/>
    <property type="project" value="TreeGrafter"/>
</dbReference>
<evidence type="ECO:0000313" key="9">
    <source>
        <dbReference type="Proteomes" id="UP000070412"/>
    </source>
</evidence>
<keyword evidence="3 5" id="KW-1133">Transmembrane helix</keyword>
<evidence type="ECO:0000256" key="1">
    <source>
        <dbReference type="ARBA" id="ARBA00004141"/>
    </source>
</evidence>
<feature type="transmembrane region" description="Helical" evidence="5">
    <location>
        <begin position="240"/>
        <end position="262"/>
    </location>
</feature>
<dbReference type="EMBL" id="WVUK01000064">
    <property type="protein sequence ID" value="KAF7489780.1"/>
    <property type="molecule type" value="Genomic_DNA"/>
</dbReference>
<feature type="transmembrane region" description="Helical" evidence="5">
    <location>
        <begin position="490"/>
        <end position="512"/>
    </location>
</feature>
<dbReference type="EnsemblMetazoa" id="SSS_2266s_mrna">
    <property type="protein sequence ID" value="KAF7489780.1"/>
    <property type="gene ID" value="SSS_2266"/>
</dbReference>
<protein>
    <submittedName>
        <fullName evidence="7">Proton-coupled amino acid transporter 4</fullName>
    </submittedName>
</protein>
<feature type="transmembrane region" description="Helical" evidence="5">
    <location>
        <begin position="373"/>
        <end position="390"/>
    </location>
</feature>
<dbReference type="PANTHER" id="PTHR22950">
    <property type="entry name" value="AMINO ACID TRANSPORTER"/>
    <property type="match status" value="1"/>
</dbReference>
<keyword evidence="9" id="KW-1185">Reference proteome</keyword>